<keyword evidence="1" id="KW-0472">Membrane</keyword>
<protein>
    <submittedName>
        <fullName evidence="2">AbrB family transcriptional regulator</fullName>
    </submittedName>
</protein>
<feature type="transmembrane region" description="Helical" evidence="1">
    <location>
        <begin position="227"/>
        <end position="244"/>
    </location>
</feature>
<evidence type="ECO:0000313" key="2">
    <source>
        <dbReference type="EMBL" id="WWD80302.1"/>
    </source>
</evidence>
<dbReference type="PANTHER" id="PTHR38457">
    <property type="entry name" value="REGULATOR ABRB-RELATED"/>
    <property type="match status" value="1"/>
</dbReference>
<dbReference type="PIRSF" id="PIRSF038991">
    <property type="entry name" value="Protein_AbrB"/>
    <property type="match status" value="1"/>
</dbReference>
<dbReference type="InterPro" id="IPR017516">
    <property type="entry name" value="AbrB_dup"/>
</dbReference>
<keyword evidence="3" id="KW-1185">Reference proteome</keyword>
<organism evidence="2 3">
    <name type="scientific">Alkalicoccus halolimnae</name>
    <dbReference type="NCBI Taxonomy" id="1667239"/>
    <lineage>
        <taxon>Bacteria</taxon>
        <taxon>Bacillati</taxon>
        <taxon>Bacillota</taxon>
        <taxon>Bacilli</taxon>
        <taxon>Bacillales</taxon>
        <taxon>Bacillaceae</taxon>
        <taxon>Alkalicoccus</taxon>
    </lineage>
</organism>
<reference evidence="2 3" key="1">
    <citation type="submission" date="2024-01" db="EMBL/GenBank/DDBJ databases">
        <title>Complete Genome Sequence of Alkalicoccus halolimnae BZ-SZ-XJ29T, a Moderately Halophilic Bacterium Isolated from a Salt Lake.</title>
        <authorList>
            <person name="Zhao B."/>
        </authorList>
    </citation>
    <scope>NUCLEOTIDE SEQUENCE [LARGE SCALE GENOMIC DNA]</scope>
    <source>
        <strain evidence="2 3">BZ-SZ-XJ29</strain>
    </source>
</reference>
<feature type="transmembrane region" description="Helical" evidence="1">
    <location>
        <begin position="319"/>
        <end position="336"/>
    </location>
</feature>
<dbReference type="KEGG" id="ahal:FTX54_001665"/>
<feature type="transmembrane region" description="Helical" evidence="1">
    <location>
        <begin position="21"/>
        <end position="40"/>
    </location>
</feature>
<feature type="transmembrane region" description="Helical" evidence="1">
    <location>
        <begin position="204"/>
        <end position="221"/>
    </location>
</feature>
<name>A0A5C7FJ83_9BACI</name>
<dbReference type="OrthoDB" id="5460360at2"/>
<dbReference type="PANTHER" id="PTHR38457:SF1">
    <property type="entry name" value="REGULATOR ABRB-RELATED"/>
    <property type="match status" value="1"/>
</dbReference>
<dbReference type="AlphaFoldDB" id="A0A5C7FJ83"/>
<accession>A0A5C7FJ83</accession>
<dbReference type="GO" id="GO:0010468">
    <property type="term" value="P:regulation of gene expression"/>
    <property type="evidence" value="ECO:0007669"/>
    <property type="project" value="InterPro"/>
</dbReference>
<dbReference type="Pfam" id="PF05145">
    <property type="entry name" value="AbrB"/>
    <property type="match status" value="1"/>
</dbReference>
<feature type="transmembrane region" description="Helical" evidence="1">
    <location>
        <begin position="256"/>
        <end position="280"/>
    </location>
</feature>
<dbReference type="EMBL" id="CP144914">
    <property type="protein sequence ID" value="WWD80302.1"/>
    <property type="molecule type" value="Genomic_DNA"/>
</dbReference>
<evidence type="ECO:0000256" key="1">
    <source>
        <dbReference type="SAM" id="Phobius"/>
    </source>
</evidence>
<evidence type="ECO:0000313" key="3">
    <source>
        <dbReference type="Proteomes" id="UP000321816"/>
    </source>
</evidence>
<feature type="transmembrane region" description="Helical" evidence="1">
    <location>
        <begin position="180"/>
        <end position="197"/>
    </location>
</feature>
<gene>
    <name evidence="2" type="ORF">FTX54_001665</name>
</gene>
<feature type="transmembrane region" description="Helical" evidence="1">
    <location>
        <begin position="137"/>
        <end position="160"/>
    </location>
</feature>
<dbReference type="NCBIfam" id="TIGR03082">
    <property type="entry name" value="Gneg_AbrB_dup"/>
    <property type="match status" value="1"/>
</dbReference>
<proteinExistence type="predicted"/>
<dbReference type="Proteomes" id="UP000321816">
    <property type="component" value="Chromosome"/>
</dbReference>
<dbReference type="RefSeq" id="WP_147804194.1">
    <property type="nucleotide sequence ID" value="NZ_CP144914.1"/>
</dbReference>
<keyword evidence="1" id="KW-0812">Transmembrane</keyword>
<sequence>MVRGVSVAVIGLCCGFLFDQLHIPAGWLLGSLLFGIIYGLSRSDVHYDGLPFKLALTLVGANIGIMMDRSLFGILGTYFLPLFAVLLLTFLGSFLLARLLYRWAPSLGKRTAFFCCIPGGASEIISLSGDYGADSRIVAAFHTARITFFVLLIPLAASLWKDPVSVPADNSSAILTGEHLLIFTIVIGAAILLNNILTIPAGALLYSILIGFFLGEFIFEIQEAPAYAGAIGQGLIGVMVGVRFDRETFLRLRQSGFISAKIIFLFLLLGFVSAGVFYLFTDTSYAVSLLSIIPAGAAEMSATAYALGLAPTLVASLQIIRVISIFLALPFLLKIIERME</sequence>
<dbReference type="GO" id="GO:0016020">
    <property type="term" value="C:membrane"/>
    <property type="evidence" value="ECO:0007669"/>
    <property type="project" value="InterPro"/>
</dbReference>
<feature type="transmembrane region" description="Helical" evidence="1">
    <location>
        <begin position="78"/>
        <end position="101"/>
    </location>
</feature>
<keyword evidence="1" id="KW-1133">Transmembrane helix</keyword>
<dbReference type="InterPro" id="IPR007820">
    <property type="entry name" value="AbrB_fam"/>
</dbReference>